<comment type="similarity">
    <text evidence="2">Belongs to the BCCT transporter (TC 2.A.15) family.</text>
</comment>
<evidence type="ECO:0000256" key="5">
    <source>
        <dbReference type="ARBA" id="ARBA00022692"/>
    </source>
</evidence>
<feature type="transmembrane region" description="Helical" evidence="9">
    <location>
        <begin position="466"/>
        <end position="486"/>
    </location>
</feature>
<dbReference type="HOGENOM" id="CLU_010118_4_0_11"/>
<accession>S5THI4</accession>
<keyword evidence="5 9" id="KW-0812">Transmembrane</keyword>
<dbReference type="InterPro" id="IPR018093">
    <property type="entry name" value="BCCT_CS"/>
</dbReference>
<evidence type="ECO:0000256" key="9">
    <source>
        <dbReference type="SAM" id="Phobius"/>
    </source>
</evidence>
<comment type="subcellular location">
    <subcellularLocation>
        <location evidence="1">Cell membrane</location>
        <topology evidence="1">Multi-pass membrane protein</topology>
    </subcellularLocation>
</comment>
<dbReference type="STRING" id="1224163.B841_04545"/>
<dbReference type="RefSeq" id="WP_020934319.1">
    <property type="nucleotide sequence ID" value="NC_021915.1"/>
</dbReference>
<feature type="compositionally biased region" description="Basic and acidic residues" evidence="8">
    <location>
        <begin position="623"/>
        <end position="632"/>
    </location>
</feature>
<name>S5THI4_9CORY</name>
<dbReference type="Proteomes" id="UP000015388">
    <property type="component" value="Chromosome"/>
</dbReference>
<dbReference type="Pfam" id="PF02028">
    <property type="entry name" value="BCCT"/>
    <property type="match status" value="1"/>
</dbReference>
<proteinExistence type="inferred from homology"/>
<reference evidence="10 11" key="1">
    <citation type="submission" date="2012-11" db="EMBL/GenBank/DDBJ databases">
        <title>The complete genome sequence of Corynebacterium maris Coryn-1 (=DSM 45190).</title>
        <authorList>
            <person name="Schaffert L."/>
            <person name="Albersmeier A."/>
            <person name="Kalinowski J."/>
            <person name="Ruckert C."/>
        </authorList>
    </citation>
    <scope>NUCLEOTIDE SEQUENCE [LARGE SCALE GENOMIC DNA]</scope>
    <source>
        <strain evidence="11">Coryn-1</strain>
    </source>
</reference>
<dbReference type="EMBL" id="CP003924">
    <property type="protein sequence ID" value="AGS34386.1"/>
    <property type="molecule type" value="Genomic_DNA"/>
</dbReference>
<feature type="transmembrane region" description="Helical" evidence="9">
    <location>
        <begin position="112"/>
        <end position="133"/>
    </location>
</feature>
<evidence type="ECO:0000256" key="1">
    <source>
        <dbReference type="ARBA" id="ARBA00004651"/>
    </source>
</evidence>
<dbReference type="GO" id="GO:0005886">
    <property type="term" value="C:plasma membrane"/>
    <property type="evidence" value="ECO:0007669"/>
    <property type="project" value="UniProtKB-SubCell"/>
</dbReference>
<organism evidence="10 11">
    <name type="scientific">Corynebacterium maris DSM 45190</name>
    <dbReference type="NCBI Taxonomy" id="1224163"/>
    <lineage>
        <taxon>Bacteria</taxon>
        <taxon>Bacillati</taxon>
        <taxon>Actinomycetota</taxon>
        <taxon>Actinomycetes</taxon>
        <taxon>Mycobacteriales</taxon>
        <taxon>Corynebacteriaceae</taxon>
        <taxon>Corynebacterium</taxon>
    </lineage>
</organism>
<dbReference type="PROSITE" id="PS01303">
    <property type="entry name" value="BCCT"/>
    <property type="match status" value="1"/>
</dbReference>
<evidence type="ECO:0000256" key="3">
    <source>
        <dbReference type="ARBA" id="ARBA00022448"/>
    </source>
</evidence>
<dbReference type="GO" id="GO:0022857">
    <property type="term" value="F:transmembrane transporter activity"/>
    <property type="evidence" value="ECO:0007669"/>
    <property type="project" value="InterPro"/>
</dbReference>
<feature type="transmembrane region" description="Helical" evidence="9">
    <location>
        <begin position="212"/>
        <end position="230"/>
    </location>
</feature>
<keyword evidence="11" id="KW-1185">Reference proteome</keyword>
<evidence type="ECO:0000313" key="10">
    <source>
        <dbReference type="EMBL" id="AGS34386.1"/>
    </source>
</evidence>
<feature type="region of interest" description="Disordered" evidence="8">
    <location>
        <begin position="606"/>
        <end position="646"/>
    </location>
</feature>
<feature type="transmembrane region" description="Helical" evidence="9">
    <location>
        <begin position="298"/>
        <end position="318"/>
    </location>
</feature>
<feature type="transmembrane region" description="Helical" evidence="9">
    <location>
        <begin position="382"/>
        <end position="404"/>
    </location>
</feature>
<dbReference type="eggNOG" id="COG1292">
    <property type="taxonomic scope" value="Bacteria"/>
</dbReference>
<feature type="transmembrane region" description="Helical" evidence="9">
    <location>
        <begin position="154"/>
        <end position="173"/>
    </location>
</feature>
<feature type="compositionally biased region" description="Acidic residues" evidence="8">
    <location>
        <begin position="633"/>
        <end position="646"/>
    </location>
</feature>
<evidence type="ECO:0000313" key="11">
    <source>
        <dbReference type="Proteomes" id="UP000015388"/>
    </source>
</evidence>
<evidence type="ECO:0000256" key="7">
    <source>
        <dbReference type="ARBA" id="ARBA00023136"/>
    </source>
</evidence>
<feature type="transmembrane region" description="Helical" evidence="9">
    <location>
        <begin position="330"/>
        <end position="350"/>
    </location>
</feature>
<evidence type="ECO:0000256" key="6">
    <source>
        <dbReference type="ARBA" id="ARBA00022989"/>
    </source>
</evidence>
<keyword evidence="3" id="KW-0813">Transport</keyword>
<evidence type="ECO:0000256" key="2">
    <source>
        <dbReference type="ARBA" id="ARBA00005658"/>
    </source>
</evidence>
<protein>
    <submittedName>
        <fullName evidence="10">Glycine betaine transporter</fullName>
    </submittedName>
</protein>
<keyword evidence="6 9" id="KW-1133">Transmembrane helix</keyword>
<dbReference type="OrthoDB" id="9775735at2"/>
<evidence type="ECO:0000256" key="4">
    <source>
        <dbReference type="ARBA" id="ARBA00022475"/>
    </source>
</evidence>
<feature type="transmembrane region" description="Helical" evidence="9">
    <location>
        <begin position="74"/>
        <end position="92"/>
    </location>
</feature>
<feature type="transmembrane region" description="Helical" evidence="9">
    <location>
        <begin position="416"/>
        <end position="441"/>
    </location>
</feature>
<feature type="transmembrane region" description="Helical" evidence="9">
    <location>
        <begin position="507"/>
        <end position="528"/>
    </location>
</feature>
<feature type="transmembrane region" description="Helical" evidence="9">
    <location>
        <begin position="540"/>
        <end position="564"/>
    </location>
</feature>
<dbReference type="KEGG" id="cmd:B841_04545"/>
<keyword evidence="7 9" id="KW-0472">Membrane</keyword>
<dbReference type="InterPro" id="IPR000060">
    <property type="entry name" value="BCCT_transptr"/>
</dbReference>
<gene>
    <name evidence="10" type="ORF">B841_04545</name>
</gene>
<feature type="transmembrane region" description="Helical" evidence="9">
    <location>
        <begin position="257"/>
        <end position="278"/>
    </location>
</feature>
<dbReference type="AlphaFoldDB" id="S5THI4"/>
<dbReference type="PANTHER" id="PTHR30047:SF7">
    <property type="entry name" value="HIGH-AFFINITY CHOLINE TRANSPORT PROTEIN"/>
    <property type="match status" value="1"/>
</dbReference>
<evidence type="ECO:0000256" key="8">
    <source>
        <dbReference type="SAM" id="MobiDB-lite"/>
    </source>
</evidence>
<dbReference type="PATRIC" id="fig|1224163.3.peg.909"/>
<keyword evidence="4" id="KW-1003">Cell membrane</keyword>
<sequence length="646" mass="69118">MSDRHERPGEERPPAPAFDDATVILRRNYQVWPPVSRLSSPLRKAATGERSIHPALVPGISVEDTDKKFPTNTVVFAVALLVSLAVVAWAFIAPDNINDVGTSMQAWVVQNLGWMFTAVVLGVTVFMLVVGYAPSGRIRLGADDSEPEFSTLSWISMLFAAGLGIGLIFYGPMEPLIHFQSVPPAFDGDGIADASMDAAGPAIAQALLHQASFPWVIYAFVGGAIAYAAYRRGRLPLISSVFEPVFPNSPNHPVGKVIDIFAVLVTLFGTATSLGIGALQIQAGASIITGQDLSGNGVIVVIISILTALFVWSAVAGVKTGIRIMSNMNMGLVVFLALFVLVTGPTVFLLDLVPNSVLTFFGSIPDFFSVAASQGEVEAEFVTAWTILFWAWWISWSPFVGVFFAKISKGRTLREFVTVTVFAPAAISVGWYVVFGGTAIWQVLEGFGLPIQGAGENVMFDLLGNLPWSVVMQVVALLAVIIFFITAGDSATNVMGSMSQNGRPVPANWATVTWGVALGLIALALLLAGGQNALSGLQSIMVSMSVPFAIIIIGMAIVWARDLITDPLIIRRRYGWQALRKGVARGIDEHGDDFVFGASKVSAEEGAGAEFDSEDESLTDWYTSHKADKDKVDDGDDGEEAPTERP</sequence>
<dbReference type="PANTHER" id="PTHR30047">
    <property type="entry name" value="HIGH-AFFINITY CHOLINE TRANSPORT PROTEIN-RELATED"/>
    <property type="match status" value="1"/>
</dbReference>